<evidence type="ECO:0000256" key="5">
    <source>
        <dbReference type="ARBA" id="ARBA00023152"/>
    </source>
</evidence>
<evidence type="ECO:0000256" key="2">
    <source>
        <dbReference type="ARBA" id="ARBA00006542"/>
    </source>
</evidence>
<dbReference type="GO" id="GO:0006094">
    <property type="term" value="P:gluconeogenesis"/>
    <property type="evidence" value="ECO:0007669"/>
    <property type="project" value="UniProtKB-KW"/>
</dbReference>
<organism evidence="8 9">
    <name type="scientific">Candidatus Gottesmanbacteria bacterium RIFCSPHIGHO2_01_FULL_42_12</name>
    <dbReference type="NCBI Taxonomy" id="1798377"/>
    <lineage>
        <taxon>Bacteria</taxon>
        <taxon>Candidatus Gottesmaniibacteriota</taxon>
    </lineage>
</organism>
<evidence type="ECO:0000256" key="6">
    <source>
        <dbReference type="ARBA" id="ARBA00029321"/>
    </source>
</evidence>
<dbReference type="UniPathway" id="UPA00109">
    <property type="reaction ID" value="UER00181"/>
</dbReference>
<sequence length="186" mass="20995">MKLAITKSLEEMRRVLRDSNAVGPDPVYWVFREIPGPTWKNMTVIPPGDFNGEYTKTVGHYHVNKSGGINYYIVSGIGVFVMQKKNMDENNLFTPEIVSEVQVKRVKQGETIEMTSDYGHCLVNIGDEPLITYDDHAVDHVPEDYAAVEKLHGMAYYLFKENGKVKVVPNPHYPNFSASVLEDSLA</sequence>
<dbReference type="AlphaFoldDB" id="A0A1F5Z4X6"/>
<evidence type="ECO:0000259" key="7">
    <source>
        <dbReference type="Pfam" id="PF06560"/>
    </source>
</evidence>
<reference evidence="8 9" key="1">
    <citation type="journal article" date="2016" name="Nat. Commun.">
        <title>Thousands of microbial genomes shed light on interconnected biogeochemical processes in an aquifer system.</title>
        <authorList>
            <person name="Anantharaman K."/>
            <person name="Brown C.T."/>
            <person name="Hug L.A."/>
            <person name="Sharon I."/>
            <person name="Castelle C.J."/>
            <person name="Probst A.J."/>
            <person name="Thomas B.C."/>
            <person name="Singh A."/>
            <person name="Wilkins M.J."/>
            <person name="Karaoz U."/>
            <person name="Brodie E.L."/>
            <person name="Williams K.H."/>
            <person name="Hubbard S.S."/>
            <person name="Banfield J.F."/>
        </authorList>
    </citation>
    <scope>NUCLEOTIDE SEQUENCE [LARGE SCALE GENOMIC DNA]</scope>
</reference>
<proteinExistence type="inferred from homology"/>
<dbReference type="Proteomes" id="UP000178681">
    <property type="component" value="Unassembled WGS sequence"/>
</dbReference>
<protein>
    <recommendedName>
        <fullName evidence="3">glucose-6-phosphate isomerase</fullName>
        <ecNumber evidence="3">5.3.1.9</ecNumber>
    </recommendedName>
</protein>
<dbReference type="STRING" id="1798377.A2872_03580"/>
<dbReference type="GO" id="GO:0006096">
    <property type="term" value="P:glycolytic process"/>
    <property type="evidence" value="ECO:0007669"/>
    <property type="project" value="UniProtKB-UniPathway"/>
</dbReference>
<comment type="pathway">
    <text evidence="1">Carbohydrate degradation; glycolysis; D-glyceraldehyde 3-phosphate and glycerone phosphate from D-glucose: step 2/4.</text>
</comment>
<comment type="caution">
    <text evidence="8">The sequence shown here is derived from an EMBL/GenBank/DDBJ whole genome shotgun (WGS) entry which is preliminary data.</text>
</comment>
<evidence type="ECO:0000313" key="9">
    <source>
        <dbReference type="Proteomes" id="UP000178681"/>
    </source>
</evidence>
<dbReference type="Gene3D" id="2.60.120.10">
    <property type="entry name" value="Jelly Rolls"/>
    <property type="match status" value="1"/>
</dbReference>
<name>A0A1F5Z4X6_9BACT</name>
<dbReference type="SUPFAM" id="SSF51182">
    <property type="entry name" value="RmlC-like cupins"/>
    <property type="match status" value="1"/>
</dbReference>
<evidence type="ECO:0000256" key="3">
    <source>
        <dbReference type="ARBA" id="ARBA00011952"/>
    </source>
</evidence>
<gene>
    <name evidence="8" type="ORF">A2872_03580</name>
</gene>
<comment type="catalytic activity">
    <reaction evidence="6">
        <text>alpha-D-glucose 6-phosphate = beta-D-fructose 6-phosphate</text>
        <dbReference type="Rhea" id="RHEA:11816"/>
        <dbReference type="ChEBI" id="CHEBI:57634"/>
        <dbReference type="ChEBI" id="CHEBI:58225"/>
        <dbReference type="EC" id="5.3.1.9"/>
    </reaction>
</comment>
<dbReference type="Pfam" id="PF06560">
    <property type="entry name" value="GPI"/>
    <property type="match status" value="1"/>
</dbReference>
<keyword evidence="5" id="KW-0324">Glycolysis</keyword>
<dbReference type="EC" id="5.3.1.9" evidence="3"/>
<dbReference type="InterPro" id="IPR011051">
    <property type="entry name" value="RmlC_Cupin_sf"/>
</dbReference>
<dbReference type="GO" id="GO:0004347">
    <property type="term" value="F:glucose-6-phosphate isomerase activity"/>
    <property type="evidence" value="ECO:0007669"/>
    <property type="project" value="UniProtKB-EC"/>
</dbReference>
<evidence type="ECO:0000313" key="8">
    <source>
        <dbReference type="EMBL" id="OGG07374.1"/>
    </source>
</evidence>
<evidence type="ECO:0000256" key="1">
    <source>
        <dbReference type="ARBA" id="ARBA00004926"/>
    </source>
</evidence>
<keyword evidence="4" id="KW-0312">Gluconeogenesis</keyword>
<dbReference type="GO" id="GO:0005737">
    <property type="term" value="C:cytoplasm"/>
    <property type="evidence" value="ECO:0007669"/>
    <property type="project" value="InterPro"/>
</dbReference>
<accession>A0A1F5Z4X6</accession>
<feature type="domain" description="Glucose-6-phosphate isomerase prokaryote" evidence="7">
    <location>
        <begin position="41"/>
        <end position="167"/>
    </location>
</feature>
<evidence type="ECO:0000256" key="4">
    <source>
        <dbReference type="ARBA" id="ARBA00022432"/>
    </source>
</evidence>
<dbReference type="EMBL" id="MFJG01000007">
    <property type="protein sequence ID" value="OGG07374.1"/>
    <property type="molecule type" value="Genomic_DNA"/>
</dbReference>
<dbReference type="InterPro" id="IPR010551">
    <property type="entry name" value="G6P_isomerase_prok"/>
</dbReference>
<comment type="similarity">
    <text evidence="2">Belongs to the archaeal-type GPI family.</text>
</comment>
<dbReference type="InterPro" id="IPR014710">
    <property type="entry name" value="RmlC-like_jellyroll"/>
</dbReference>
<dbReference type="CDD" id="cd02218">
    <property type="entry name" value="cupin_PGI"/>
    <property type="match status" value="1"/>
</dbReference>